<organism evidence="2">
    <name type="scientific">Singulisphaera sp. Ch08</name>
    <dbReference type="NCBI Taxonomy" id="3120278"/>
    <lineage>
        <taxon>Bacteria</taxon>
        <taxon>Pseudomonadati</taxon>
        <taxon>Planctomycetota</taxon>
        <taxon>Planctomycetia</taxon>
        <taxon>Isosphaerales</taxon>
        <taxon>Isosphaeraceae</taxon>
        <taxon>Singulisphaera</taxon>
    </lineage>
</organism>
<dbReference type="RefSeq" id="WP_406700861.1">
    <property type="nucleotide sequence ID" value="NZ_CP155447.1"/>
</dbReference>
<feature type="compositionally biased region" description="Low complexity" evidence="1">
    <location>
        <begin position="155"/>
        <end position="164"/>
    </location>
</feature>
<feature type="region of interest" description="Disordered" evidence="1">
    <location>
        <begin position="79"/>
        <end position="100"/>
    </location>
</feature>
<dbReference type="InterPro" id="IPR008912">
    <property type="entry name" value="Uncharacterised_CoxE"/>
</dbReference>
<gene>
    <name evidence="2" type="ORF">V5E97_18905</name>
</gene>
<name>A0AAU7CRN9_9BACT</name>
<dbReference type="Gene3D" id="3.40.50.410">
    <property type="entry name" value="von Willebrand factor, type A domain"/>
    <property type="match status" value="1"/>
</dbReference>
<accession>A0AAU7CRN9</accession>
<feature type="region of interest" description="Disordered" evidence="1">
    <location>
        <begin position="155"/>
        <end position="182"/>
    </location>
</feature>
<evidence type="ECO:0000256" key="1">
    <source>
        <dbReference type="SAM" id="MobiDB-lite"/>
    </source>
</evidence>
<proteinExistence type="predicted"/>
<dbReference type="Pfam" id="PF05762">
    <property type="entry name" value="VWA_CoxE"/>
    <property type="match status" value="1"/>
</dbReference>
<sequence>MADAIVLNQRQMLYWRLIGATAGLDDVNAPFNVLAAALADELDLPPAILDSSIGVDVLLHRYPKLKPHFESIQQHLQTAAAAEAGPSDDPIAPPGSSLVEGEDDLDLRRTYAYSKLLLNVFGPNTRSPSCSATQYNQWCQDVAALEHCLGLSPGSLRPGSGAPPDQDIGGSGAGISGNAPQVDDRQLREELVAMESDLIKRMDLREVLKDDRLAAQLSPTLPLIEQLLRDKSNLSGPALANAKRLLKKYVDDLAAVLKRQVLSTKSGEIDRSVPPKRVFRNLDVKRTIWKNLHHFNPDDGRLYVNQLFYHHTAQKSLNKYLIVVVDQSGSMVDAMVQCAILASIFATLPRVVVSLVAFDTHVIDLTPWAADPFESLLRTNLGGGNDGPLAMAHARGLIVDPRRTTMVWISDFYEFQNDRPLFELIKAVKQSGVHFIPVGSVSSKGYFNVNEWFRKQLKSIGLPVLTGNIKKLILELKKQLH</sequence>
<evidence type="ECO:0000313" key="2">
    <source>
        <dbReference type="EMBL" id="XBH08024.1"/>
    </source>
</evidence>
<reference evidence="2" key="1">
    <citation type="submission" date="2024-05" db="EMBL/GenBank/DDBJ databases">
        <title>Planctomycetes of the genus Singulisphaera possess chitinolytic capabilities.</title>
        <authorList>
            <person name="Ivanova A."/>
        </authorList>
    </citation>
    <scope>NUCLEOTIDE SEQUENCE</scope>
    <source>
        <strain evidence="2">Ch08T</strain>
    </source>
</reference>
<dbReference type="InterPro" id="IPR036465">
    <property type="entry name" value="vWFA_dom_sf"/>
</dbReference>
<dbReference type="AlphaFoldDB" id="A0AAU7CRN9"/>
<dbReference type="SUPFAM" id="SSF53300">
    <property type="entry name" value="vWA-like"/>
    <property type="match status" value="1"/>
</dbReference>
<protein>
    <submittedName>
        <fullName evidence="2">VWA domain-containing protein</fullName>
    </submittedName>
</protein>
<dbReference type="EMBL" id="CP155447">
    <property type="protein sequence ID" value="XBH08024.1"/>
    <property type="molecule type" value="Genomic_DNA"/>
</dbReference>